<name>A0AAV2MZA2_9HYME</name>
<comment type="caution">
    <text evidence="2">The sequence shown here is derived from an EMBL/GenBank/DDBJ whole genome shotgun (WGS) entry which is preliminary data.</text>
</comment>
<accession>A0AAV2MZA2</accession>
<proteinExistence type="predicted"/>
<dbReference type="EMBL" id="CAXIPU020000927">
    <property type="protein sequence ID" value="CAL1672770.1"/>
    <property type="molecule type" value="Genomic_DNA"/>
</dbReference>
<gene>
    <name evidence="2" type="ORF">LPLAT_LOCUS11733</name>
</gene>
<dbReference type="AlphaFoldDB" id="A0AAV2MZA2"/>
<evidence type="ECO:0000313" key="2">
    <source>
        <dbReference type="EMBL" id="CAL1672770.1"/>
    </source>
</evidence>
<organism evidence="2 3">
    <name type="scientific">Lasius platythorax</name>
    <dbReference type="NCBI Taxonomy" id="488582"/>
    <lineage>
        <taxon>Eukaryota</taxon>
        <taxon>Metazoa</taxon>
        <taxon>Ecdysozoa</taxon>
        <taxon>Arthropoda</taxon>
        <taxon>Hexapoda</taxon>
        <taxon>Insecta</taxon>
        <taxon>Pterygota</taxon>
        <taxon>Neoptera</taxon>
        <taxon>Endopterygota</taxon>
        <taxon>Hymenoptera</taxon>
        <taxon>Apocrita</taxon>
        <taxon>Aculeata</taxon>
        <taxon>Formicoidea</taxon>
        <taxon>Formicidae</taxon>
        <taxon>Formicinae</taxon>
        <taxon>Lasius</taxon>
        <taxon>Lasius</taxon>
    </lineage>
</organism>
<sequence>MIFRVRLQEAMVEQNKLNEQLQNFEYKLQLQKNEFNTSIEEKLIEQQRWVSENENLKLRLQTIEKEKCEISLQNSKTNDHFKKRRCKMSDRAK</sequence>
<keyword evidence="1" id="KW-0175">Coiled coil</keyword>
<keyword evidence="3" id="KW-1185">Reference proteome</keyword>
<reference evidence="2" key="1">
    <citation type="submission" date="2024-04" db="EMBL/GenBank/DDBJ databases">
        <authorList>
            <consortium name="Molecular Ecology Group"/>
        </authorList>
    </citation>
    <scope>NUCLEOTIDE SEQUENCE</scope>
</reference>
<protein>
    <submittedName>
        <fullName evidence="2">Uncharacterized protein</fullName>
    </submittedName>
</protein>
<evidence type="ECO:0000313" key="3">
    <source>
        <dbReference type="Proteomes" id="UP001497644"/>
    </source>
</evidence>
<evidence type="ECO:0000256" key="1">
    <source>
        <dbReference type="SAM" id="Coils"/>
    </source>
</evidence>
<dbReference type="Proteomes" id="UP001497644">
    <property type="component" value="Unassembled WGS sequence"/>
</dbReference>
<feature type="coiled-coil region" evidence="1">
    <location>
        <begin position="7"/>
        <end position="66"/>
    </location>
</feature>